<feature type="compositionally biased region" description="Pro residues" evidence="1">
    <location>
        <begin position="359"/>
        <end position="376"/>
    </location>
</feature>
<feature type="chain" id="PRO_5026119104" evidence="2">
    <location>
        <begin position="28"/>
        <end position="521"/>
    </location>
</feature>
<feature type="region of interest" description="Disordered" evidence="1">
    <location>
        <begin position="293"/>
        <end position="521"/>
    </location>
</feature>
<evidence type="ECO:0000256" key="2">
    <source>
        <dbReference type="SAM" id="SignalP"/>
    </source>
</evidence>
<feature type="compositionally biased region" description="Pro residues" evidence="1">
    <location>
        <begin position="306"/>
        <end position="328"/>
    </location>
</feature>
<dbReference type="EMBL" id="REGW02000010">
    <property type="protein sequence ID" value="KAE8291182.1"/>
    <property type="molecule type" value="Genomic_DNA"/>
</dbReference>
<gene>
    <name evidence="3" type="ORF">D5F01_LYC10777</name>
</gene>
<dbReference type="PRINTS" id="PR01217">
    <property type="entry name" value="PRICHEXTENSN"/>
</dbReference>
<name>A0A6G0IIV0_LARCR</name>
<keyword evidence="4" id="KW-1185">Reference proteome</keyword>
<dbReference type="Proteomes" id="UP000424527">
    <property type="component" value="Unassembled WGS sequence"/>
</dbReference>
<reference evidence="3 4" key="1">
    <citation type="submission" date="2019-07" db="EMBL/GenBank/DDBJ databases">
        <title>Chromosome genome assembly for large yellow croaker.</title>
        <authorList>
            <person name="Xiao S."/>
        </authorList>
    </citation>
    <scope>NUCLEOTIDE SEQUENCE [LARGE SCALE GENOMIC DNA]</scope>
    <source>
        <strain evidence="3">JMULYC20181020</strain>
        <tissue evidence="3">Muscle</tissue>
    </source>
</reference>
<feature type="signal peptide" evidence="2">
    <location>
        <begin position="1"/>
        <end position="27"/>
    </location>
</feature>
<organism evidence="3 4">
    <name type="scientific">Larimichthys crocea</name>
    <name type="common">Large yellow croaker</name>
    <name type="synonym">Pseudosciaena crocea</name>
    <dbReference type="NCBI Taxonomy" id="215358"/>
    <lineage>
        <taxon>Eukaryota</taxon>
        <taxon>Metazoa</taxon>
        <taxon>Chordata</taxon>
        <taxon>Craniata</taxon>
        <taxon>Vertebrata</taxon>
        <taxon>Euteleostomi</taxon>
        <taxon>Actinopterygii</taxon>
        <taxon>Neopterygii</taxon>
        <taxon>Teleostei</taxon>
        <taxon>Neoteleostei</taxon>
        <taxon>Acanthomorphata</taxon>
        <taxon>Eupercaria</taxon>
        <taxon>Sciaenidae</taxon>
        <taxon>Larimichthys</taxon>
    </lineage>
</organism>
<dbReference type="AlphaFoldDB" id="A0A6G0IIV0"/>
<evidence type="ECO:0000256" key="1">
    <source>
        <dbReference type="SAM" id="MobiDB-lite"/>
    </source>
</evidence>
<accession>A0A6G0IIV0</accession>
<evidence type="ECO:0000313" key="3">
    <source>
        <dbReference type="EMBL" id="KAE8291182.1"/>
    </source>
</evidence>
<protein>
    <submittedName>
        <fullName evidence="3">Uncharacterized protein</fullName>
    </submittedName>
</protein>
<evidence type="ECO:0000313" key="4">
    <source>
        <dbReference type="Proteomes" id="UP000424527"/>
    </source>
</evidence>
<feature type="compositionally biased region" description="Pro residues" evidence="1">
    <location>
        <begin position="441"/>
        <end position="458"/>
    </location>
</feature>
<proteinExistence type="predicted"/>
<sequence>MACKESGESRILLCLGLFLIASSFCQCTSLTKVKALNKLSQVKGGELRHGKLLIWHNSLQGAKLKGTKAAKNLLDVDTDYQADMAWGQPKQPKENGPTADNAAVERLLKMEPKVECTGDSMKLQVQDAASTPGSLFFVDRGSLLSPLPLSKLPPSCGYTIKSTRREFVLVAPYDGCFVALEEGSYILPLLWLGLPMRMSCPSMRQSTTNPPMVTCHTEGMVIKIEGTLPVSRIKVNLNDNWEPLMKVSPRCAFSVVVHPDGVVISVRYAPCLEKKGEMYSLELAGDGETKISCPPLSPAQLEPSPYQMPVPPPLQIPTPGPFYLPPTTKPTIAPQPETPQGQVRQPLYPNPFYPQSKPESPPAIKPTIAPKPPQPEAPQGQEYQPLYPNPFYKPFYPLPEPEIQPAKKPTIAPKPPQPEAPQGQVYQPLYPNPFYPQSKPENPPAIKPTIAPKPPQPEAPQGQEYQPLYPNPFYKPFYPLPEPEIQPAKSPQLLQTTPSGSPSGSSIPTPLSEPLLPTVKA</sequence>
<comment type="caution">
    <text evidence="3">The sequence shown here is derived from an EMBL/GenBank/DDBJ whole genome shotgun (WGS) entry which is preliminary data.</text>
</comment>
<keyword evidence="2" id="KW-0732">Signal</keyword>
<feature type="compositionally biased region" description="Low complexity" evidence="1">
    <location>
        <begin position="496"/>
        <end position="512"/>
    </location>
</feature>